<feature type="compositionally biased region" description="Polar residues" evidence="1">
    <location>
        <begin position="475"/>
        <end position="493"/>
    </location>
</feature>
<sequence>MTFKNQDRGAADSPELINIADLEEITSTSKEEPTQREANDRRLAQAISYLVKEGGSDSPATFMDRVDRIDNSLLLPLTQQGRNFDIRLFNRVLDMVSEAQLDFDKAAQEESSEEDSPSTSNRKSPMPESIEEPREYYTPSAAEALYRKGDGLDEPHSKPHMPLPATQGPAAESGEDVPSERVFKYGGPDNEVESWYKDYPASLPFPETFQLAHWESLKMNYDISESGRQMKAKGKIVETNVSFDHPALQQYKTLPPYESGSRFKLPKPSAIVEEEVNRLGTRKSLEKAVQDLNRSSDEVNAEGNYRYTPRIFLEKFTVGAQGNISQRDSANTTRKGPAVRTSTKQTSKHPQSSTKHTNLVPPTSRAQTTSPVVRRINRERATSLERSPRRQSGVSTVPPSPDSPTKMIAVHPQVVIEKRVSNRTQNSAAPVSSKPQTAPDSISFATQKGTTKKLTKRKRSISEQNYTVDHKRSKPVNSTVLRSSVRTRAQATSDRPVPFVAEESGELDDFGEGDVTEALNQIPAAVIPVKVKTATKSKVTKSRAGTKKVTKKATIAGKVAGKAQRKVVVKEITDEENHTLPVTQKQMKKLETKAGSTRSGLRYLKE</sequence>
<dbReference type="EMBL" id="PEJP01000011">
    <property type="protein sequence ID" value="RYO70128.1"/>
    <property type="molecule type" value="Genomic_DNA"/>
</dbReference>
<feature type="compositionally biased region" description="Basic and acidic residues" evidence="1">
    <location>
        <begin position="1"/>
        <end position="10"/>
    </location>
</feature>
<evidence type="ECO:0000256" key="1">
    <source>
        <dbReference type="SAM" id="MobiDB-lite"/>
    </source>
</evidence>
<feature type="region of interest" description="Disordered" evidence="1">
    <location>
        <begin position="1"/>
        <end position="39"/>
    </location>
</feature>
<name>A0A4V1X7I7_9PLEO</name>
<feature type="region of interest" description="Disordered" evidence="1">
    <location>
        <begin position="323"/>
        <end position="406"/>
    </location>
</feature>
<feature type="compositionally biased region" description="Basic and acidic residues" evidence="1">
    <location>
        <begin position="29"/>
        <end position="39"/>
    </location>
</feature>
<dbReference type="AlphaFoldDB" id="A0A4V1X7I7"/>
<feature type="compositionally biased region" description="Basic and acidic residues" evidence="1">
    <location>
        <begin position="376"/>
        <end position="388"/>
    </location>
</feature>
<gene>
    <name evidence="2" type="ORF">AA0113_g3357</name>
</gene>
<dbReference type="Proteomes" id="UP000293823">
    <property type="component" value="Unassembled WGS sequence"/>
</dbReference>
<proteinExistence type="predicted"/>
<evidence type="ECO:0000313" key="2">
    <source>
        <dbReference type="EMBL" id="RYO70128.1"/>
    </source>
</evidence>
<keyword evidence="3" id="KW-1185">Reference proteome</keyword>
<feature type="region of interest" description="Disordered" evidence="1">
    <location>
        <begin position="104"/>
        <end position="185"/>
    </location>
</feature>
<accession>A0A4V1X7I7</accession>
<evidence type="ECO:0000313" key="3">
    <source>
        <dbReference type="Proteomes" id="UP000293823"/>
    </source>
</evidence>
<comment type="caution">
    <text evidence="2">The sequence shown here is derived from an EMBL/GenBank/DDBJ whole genome shotgun (WGS) entry which is preliminary data.</text>
</comment>
<feature type="compositionally biased region" description="Polar residues" evidence="1">
    <location>
        <begin position="422"/>
        <end position="442"/>
    </location>
</feature>
<protein>
    <submittedName>
        <fullName evidence="2">Uncharacterized protein</fullName>
    </submittedName>
</protein>
<feature type="region of interest" description="Disordered" evidence="1">
    <location>
        <begin position="468"/>
        <end position="496"/>
    </location>
</feature>
<feature type="compositionally biased region" description="Polar residues" evidence="1">
    <location>
        <begin position="323"/>
        <end position="371"/>
    </location>
</feature>
<organism evidence="2 3">
    <name type="scientific">Alternaria arborescens</name>
    <dbReference type="NCBI Taxonomy" id="156630"/>
    <lineage>
        <taxon>Eukaryota</taxon>
        <taxon>Fungi</taxon>
        <taxon>Dikarya</taxon>
        <taxon>Ascomycota</taxon>
        <taxon>Pezizomycotina</taxon>
        <taxon>Dothideomycetes</taxon>
        <taxon>Pleosporomycetidae</taxon>
        <taxon>Pleosporales</taxon>
        <taxon>Pleosporineae</taxon>
        <taxon>Pleosporaceae</taxon>
        <taxon>Alternaria</taxon>
        <taxon>Alternaria sect. Alternaria</taxon>
    </lineage>
</organism>
<reference evidence="3" key="1">
    <citation type="journal article" date="2019" name="bioRxiv">
        <title>Genomics, evolutionary history and diagnostics of the Alternaria alternata species group including apple and Asian pear pathotypes.</title>
        <authorList>
            <person name="Armitage A.D."/>
            <person name="Cockerton H.M."/>
            <person name="Sreenivasaprasad S."/>
            <person name="Woodhall J.W."/>
            <person name="Lane C.R."/>
            <person name="Harrison R.J."/>
            <person name="Clarkson J.P."/>
        </authorList>
    </citation>
    <scope>NUCLEOTIDE SEQUENCE [LARGE SCALE GENOMIC DNA]</scope>
    <source>
        <strain evidence="3">RGR 97.0016</strain>
    </source>
</reference>
<feature type="region of interest" description="Disordered" evidence="1">
    <location>
        <begin position="585"/>
        <end position="606"/>
    </location>
</feature>
<feature type="region of interest" description="Disordered" evidence="1">
    <location>
        <begin position="421"/>
        <end position="442"/>
    </location>
</feature>
<feature type="compositionally biased region" description="Basic and acidic residues" evidence="1">
    <location>
        <begin position="145"/>
        <end position="157"/>
    </location>
</feature>
<dbReference type="OrthoDB" id="3779124at2759"/>